<gene>
    <name evidence="2" type="ORF">JCM15093_3515</name>
</gene>
<sequence>MMIRNIRWAFIVILLFWGVRVFSQSVTVDAKIDSLQILIGEQARIRLQVSFNAKQKAIFPIYTDTLIKGVDIVEIAKPDTQYLNNKERLLITQEYIITSFDSALYYIPPFCITVDNKIYKSKALALKVYSVPVDTLNPDHFFGPKTVFKAPFEWEDWWNMIIASLLLFPCLALLIYLIIRLSDNKPIIRKIKLEPKLPPHEIAMNEIEKIKGDKKLQLGRLKDYYTDLTDAVRNYIKNRFGFNALEMTSSEIINRLMEVTDKANDISGLKVLFQTADLVKFAKHNPGMNENDANLINAIQFINETKETIDDNSIIQPTEITVVEKRSLKVKVALILSIITLSVIILFVLIFIVRELYALLA</sequence>
<dbReference type="eggNOG" id="COG3088">
    <property type="taxonomic scope" value="Bacteria"/>
</dbReference>
<evidence type="ECO:0008006" key="4">
    <source>
        <dbReference type="Google" id="ProtNLM"/>
    </source>
</evidence>
<keyword evidence="1" id="KW-1133">Transmembrane helix</keyword>
<keyword evidence="3" id="KW-1185">Reference proteome</keyword>
<organism evidence="2 3">
    <name type="scientific">Bacteroides graminisolvens DSM 19988 = JCM 15093</name>
    <dbReference type="NCBI Taxonomy" id="1121097"/>
    <lineage>
        <taxon>Bacteria</taxon>
        <taxon>Pseudomonadati</taxon>
        <taxon>Bacteroidota</taxon>
        <taxon>Bacteroidia</taxon>
        <taxon>Bacteroidales</taxon>
        <taxon>Bacteroidaceae</taxon>
        <taxon>Bacteroides</taxon>
    </lineage>
</organism>
<dbReference type="STRING" id="1121097.GCA_000428125_01058"/>
<evidence type="ECO:0000313" key="2">
    <source>
        <dbReference type="EMBL" id="GAK38195.1"/>
    </source>
</evidence>
<proteinExistence type="predicted"/>
<accession>A0A069D758</accession>
<feature type="transmembrane region" description="Helical" evidence="1">
    <location>
        <begin position="157"/>
        <end position="179"/>
    </location>
</feature>
<reference evidence="2 3" key="1">
    <citation type="journal article" date="2015" name="Microbes Environ.">
        <title>Distribution and evolution of nitrogen fixation genes in the phylum bacteroidetes.</title>
        <authorList>
            <person name="Inoue J."/>
            <person name="Oshima K."/>
            <person name="Suda W."/>
            <person name="Sakamoto M."/>
            <person name="Iino T."/>
            <person name="Noda S."/>
            <person name="Hongoh Y."/>
            <person name="Hattori M."/>
            <person name="Ohkuma M."/>
        </authorList>
    </citation>
    <scope>NUCLEOTIDE SEQUENCE [LARGE SCALE GENOMIC DNA]</scope>
    <source>
        <strain evidence="2 3">JCM 15093</strain>
    </source>
</reference>
<protein>
    <recommendedName>
        <fullName evidence="4">BatD protein</fullName>
    </recommendedName>
</protein>
<keyword evidence="1" id="KW-0472">Membrane</keyword>
<feature type="transmembrane region" description="Helical" evidence="1">
    <location>
        <begin position="332"/>
        <end position="353"/>
    </location>
</feature>
<dbReference type="AlphaFoldDB" id="A0A069D758"/>
<keyword evidence="1" id="KW-0812">Transmembrane</keyword>
<dbReference type="Proteomes" id="UP000027601">
    <property type="component" value="Unassembled WGS sequence"/>
</dbReference>
<evidence type="ECO:0000313" key="3">
    <source>
        <dbReference type="Proteomes" id="UP000027601"/>
    </source>
</evidence>
<name>A0A069D758_9BACE</name>
<dbReference type="EMBL" id="BAJS01000042">
    <property type="protein sequence ID" value="GAK38195.1"/>
    <property type="molecule type" value="Genomic_DNA"/>
</dbReference>
<evidence type="ECO:0000256" key="1">
    <source>
        <dbReference type="SAM" id="Phobius"/>
    </source>
</evidence>
<comment type="caution">
    <text evidence="2">The sequence shown here is derived from an EMBL/GenBank/DDBJ whole genome shotgun (WGS) entry which is preliminary data.</text>
</comment>